<feature type="domain" description="C-type lectin" evidence="3">
    <location>
        <begin position="136"/>
        <end position="261"/>
    </location>
</feature>
<dbReference type="Proteomes" id="UP000067626">
    <property type="component" value="Chromosome"/>
</dbReference>
<protein>
    <recommendedName>
        <fullName evidence="3">C-type lectin domain-containing protein</fullName>
    </recommendedName>
</protein>
<dbReference type="Pfam" id="PF00059">
    <property type="entry name" value="Lectin_C"/>
    <property type="match status" value="1"/>
</dbReference>
<feature type="region of interest" description="Disordered" evidence="2">
    <location>
        <begin position="19"/>
        <end position="64"/>
    </location>
</feature>
<dbReference type="SUPFAM" id="SSF56436">
    <property type="entry name" value="C-type lectin-like"/>
    <property type="match status" value="1"/>
</dbReference>
<evidence type="ECO:0000256" key="2">
    <source>
        <dbReference type="SAM" id="MobiDB-lite"/>
    </source>
</evidence>
<reference evidence="4 5" key="1">
    <citation type="submission" date="2015-07" db="EMBL/GenBank/DDBJ databases">
        <title>Genome analysis of myxobacterium Chondromyces crocatus Cm c5 reveals a high potential for natural compound synthesis and the genetic basis for the loss of fruiting body formation.</title>
        <authorList>
            <person name="Zaburannyi N."/>
            <person name="Bunk B."/>
            <person name="Maier J."/>
            <person name="Overmann J."/>
            <person name="Mueller R."/>
        </authorList>
    </citation>
    <scope>NUCLEOTIDE SEQUENCE [LARGE SCALE GENOMIC DNA]</scope>
    <source>
        <strain evidence="4 5">Cm c5</strain>
    </source>
</reference>
<gene>
    <name evidence="4" type="ORF">CMC5_013490</name>
</gene>
<evidence type="ECO:0000256" key="1">
    <source>
        <dbReference type="ARBA" id="ARBA00023157"/>
    </source>
</evidence>
<feature type="compositionally biased region" description="Gly residues" evidence="2">
    <location>
        <begin position="41"/>
        <end position="50"/>
    </location>
</feature>
<dbReference type="AlphaFoldDB" id="A0A0K1E9G8"/>
<name>A0A0K1E9G8_CHOCO</name>
<dbReference type="PROSITE" id="PS50041">
    <property type="entry name" value="C_TYPE_LECTIN_2"/>
    <property type="match status" value="1"/>
</dbReference>
<dbReference type="InterPro" id="IPR021655">
    <property type="entry name" value="Put_metal-bd"/>
</dbReference>
<dbReference type="EMBL" id="CP012159">
    <property type="protein sequence ID" value="AKT37218.1"/>
    <property type="molecule type" value="Genomic_DNA"/>
</dbReference>
<sequence length="263" mass="27007">MRWFAAAGALLGACVQGTDDGSGGGEPSGSAAGPVSTSSAGVGGAGGTGGGDEEPSCTPSTWYLDEDGDGFGVESTATVTCPQPPGHVALAGDCDDTRAGVKPGAIELCNGIDDDCDEVVDEGACSAGCTGTVNPANGHSYTFCSSANWANASARCADLGMRLVRVDDVDENTWLRTQMLSRGFGQIWLGASDAVTEQTWLWQDGDPFWQGGPNGMPVGNRYSAWTNGEPNDDGTEDCAAMRSDGRWHDTECGGGRPIACELY</sequence>
<dbReference type="CDD" id="cd00037">
    <property type="entry name" value="CLECT"/>
    <property type="match status" value="1"/>
</dbReference>
<organism evidence="4 5">
    <name type="scientific">Chondromyces crocatus</name>
    <dbReference type="NCBI Taxonomy" id="52"/>
    <lineage>
        <taxon>Bacteria</taxon>
        <taxon>Pseudomonadati</taxon>
        <taxon>Myxococcota</taxon>
        <taxon>Polyangia</taxon>
        <taxon>Polyangiales</taxon>
        <taxon>Polyangiaceae</taxon>
        <taxon>Chondromyces</taxon>
    </lineage>
</organism>
<dbReference type="Pfam" id="PF11617">
    <property type="entry name" value="Cu-binding_MopE"/>
    <property type="match status" value="1"/>
</dbReference>
<evidence type="ECO:0000313" key="4">
    <source>
        <dbReference type="EMBL" id="AKT37218.1"/>
    </source>
</evidence>
<keyword evidence="1" id="KW-1015">Disulfide bond</keyword>
<dbReference type="InterPro" id="IPR050111">
    <property type="entry name" value="C-type_lectin/snaclec_domain"/>
</dbReference>
<dbReference type="Gene3D" id="3.10.100.10">
    <property type="entry name" value="Mannose-Binding Protein A, subunit A"/>
    <property type="match status" value="1"/>
</dbReference>
<dbReference type="InterPro" id="IPR001304">
    <property type="entry name" value="C-type_lectin-like"/>
</dbReference>
<evidence type="ECO:0000259" key="3">
    <source>
        <dbReference type="PROSITE" id="PS50041"/>
    </source>
</evidence>
<dbReference type="PROSITE" id="PS00615">
    <property type="entry name" value="C_TYPE_LECTIN_1"/>
    <property type="match status" value="1"/>
</dbReference>
<evidence type="ECO:0000313" key="5">
    <source>
        <dbReference type="Proteomes" id="UP000067626"/>
    </source>
</evidence>
<dbReference type="KEGG" id="ccro:CMC5_013490"/>
<accession>A0A0K1E9G8</accession>
<dbReference type="InterPro" id="IPR018378">
    <property type="entry name" value="C-type_lectin_CS"/>
</dbReference>
<keyword evidence="5" id="KW-1185">Reference proteome</keyword>
<dbReference type="InterPro" id="IPR016186">
    <property type="entry name" value="C-type_lectin-like/link_sf"/>
</dbReference>
<dbReference type="SMART" id="SM00034">
    <property type="entry name" value="CLECT"/>
    <property type="match status" value="1"/>
</dbReference>
<feature type="compositionally biased region" description="Low complexity" evidence="2">
    <location>
        <begin position="28"/>
        <end position="40"/>
    </location>
</feature>
<proteinExistence type="predicted"/>
<dbReference type="InterPro" id="IPR016187">
    <property type="entry name" value="CTDL_fold"/>
</dbReference>
<dbReference type="PANTHER" id="PTHR22803">
    <property type="entry name" value="MANNOSE, PHOSPHOLIPASE, LECTIN RECEPTOR RELATED"/>
    <property type="match status" value="1"/>
</dbReference>
<dbReference type="STRING" id="52.CMC5_013490"/>